<evidence type="ECO:0000313" key="3">
    <source>
        <dbReference type="Proteomes" id="UP000053599"/>
    </source>
</evidence>
<dbReference type="Proteomes" id="UP000053599">
    <property type="component" value="Unassembled WGS sequence"/>
</dbReference>
<proteinExistence type="predicted"/>
<dbReference type="AlphaFoldDB" id="A0A0D1YXR0"/>
<keyword evidence="1" id="KW-0472">Membrane</keyword>
<name>A0A0D1YXR0_9EURO</name>
<sequence length="131" mass="14638">MDVLSSLPPFQYLVVYFLPIMFIGVFISSFTSPRAVTASACFPQPADRPVNVFIYLFAVRELVLGLALIFLVAYNEWRAVTILLACVGLNGLGDFFLAGNLGTGWRSSLMCHGVPTIVGYWAVWKLWQEHF</sequence>
<feature type="transmembrane region" description="Helical" evidence="1">
    <location>
        <begin position="52"/>
        <end position="73"/>
    </location>
</feature>
<feature type="transmembrane region" description="Helical" evidence="1">
    <location>
        <begin position="79"/>
        <end position="97"/>
    </location>
</feature>
<protein>
    <submittedName>
        <fullName evidence="2">Uncharacterized protein</fullName>
    </submittedName>
</protein>
<reference evidence="2 3" key="1">
    <citation type="submission" date="2015-01" db="EMBL/GenBank/DDBJ databases">
        <title>The Genome Sequence of Exophiala sideris CBS121828.</title>
        <authorList>
            <consortium name="The Broad Institute Genomics Platform"/>
            <person name="Cuomo C."/>
            <person name="de Hoog S."/>
            <person name="Gorbushina A."/>
            <person name="Stielow B."/>
            <person name="Teixiera M."/>
            <person name="Abouelleil A."/>
            <person name="Chapman S.B."/>
            <person name="Priest M."/>
            <person name="Young S.K."/>
            <person name="Wortman J."/>
            <person name="Nusbaum C."/>
            <person name="Birren B."/>
        </authorList>
    </citation>
    <scope>NUCLEOTIDE SEQUENCE [LARGE SCALE GENOMIC DNA]</scope>
    <source>
        <strain evidence="2 3">CBS 121828</strain>
    </source>
</reference>
<gene>
    <name evidence="2" type="ORF">PV11_07105</name>
</gene>
<evidence type="ECO:0000256" key="1">
    <source>
        <dbReference type="SAM" id="Phobius"/>
    </source>
</evidence>
<dbReference type="InterPro" id="IPR025363">
    <property type="entry name" value="DUF4267"/>
</dbReference>
<accession>A0A0D1YXR0</accession>
<organism evidence="2 3">
    <name type="scientific">Exophiala sideris</name>
    <dbReference type="NCBI Taxonomy" id="1016849"/>
    <lineage>
        <taxon>Eukaryota</taxon>
        <taxon>Fungi</taxon>
        <taxon>Dikarya</taxon>
        <taxon>Ascomycota</taxon>
        <taxon>Pezizomycotina</taxon>
        <taxon>Eurotiomycetes</taxon>
        <taxon>Chaetothyriomycetidae</taxon>
        <taxon>Chaetothyriales</taxon>
        <taxon>Herpotrichiellaceae</taxon>
        <taxon>Exophiala</taxon>
    </lineage>
</organism>
<dbReference type="HOGENOM" id="CLU_147500_0_0_1"/>
<dbReference type="EMBL" id="KN846953">
    <property type="protein sequence ID" value="KIV79553.1"/>
    <property type="molecule type" value="Genomic_DNA"/>
</dbReference>
<keyword evidence="1" id="KW-1133">Transmembrane helix</keyword>
<dbReference type="Pfam" id="PF14087">
    <property type="entry name" value="DUF4267"/>
    <property type="match status" value="1"/>
</dbReference>
<evidence type="ECO:0000313" key="2">
    <source>
        <dbReference type="EMBL" id="KIV79553.1"/>
    </source>
</evidence>
<keyword evidence="1" id="KW-0812">Transmembrane</keyword>
<feature type="transmembrane region" description="Helical" evidence="1">
    <location>
        <begin position="12"/>
        <end position="31"/>
    </location>
</feature>
<dbReference type="OrthoDB" id="4118836at2759"/>